<keyword evidence="3 5" id="KW-0378">Hydrolase</keyword>
<dbReference type="InterPro" id="IPR036365">
    <property type="entry name" value="PGBD-like_sf"/>
</dbReference>
<dbReference type="Pfam" id="PF17820">
    <property type="entry name" value="PDZ_6"/>
    <property type="match status" value="1"/>
</dbReference>
<keyword evidence="2 5" id="KW-0645">Protease</keyword>
<sequence length="483" mass="52211">MIKLASRTKSSIALTVTVLLLVVQAGFAYAQASEPGTKSQATQTVTLPAEEVPLFNLFTEVKEFIKNYHTKAVTDEQLYQGAIKGMLEAISDPYSQYMTEEELDNLSSSIEGEYVGIGVTIELINGDITVVSTFRNSPAEEAGVRPGDIIIGAGGIDLRGKTHVDASNILRGPEGTEVTVNLKRPATGETLTLRIVRARITPPALALEDLGDGIYRIQISQFTSATGREFGPIMGFLRMRQIRGLILDLRNNPGGLLDDCVEVAEELVPKGPIVELRRKDLKQVLENEKDTVPVPVVVLVNKGTASAAEILAGAIKDRGVGILVGEPTFGKACIQTVVPLGDNMGGIRLTIADYYTPSGKSISGTGLQPDIFVKPEVLKAPDRVNYKRPLKMGMVGLDVLALQEGLEFLGYDVGEPDGIFGPRTERACANFCKDHGLPYNGAMTEREVDALYFATLDKVKNAPDVVLEKGIEVLRNRLTTGNW</sequence>
<dbReference type="SUPFAM" id="SSF47090">
    <property type="entry name" value="PGBD-like"/>
    <property type="match status" value="1"/>
</dbReference>
<gene>
    <name evidence="8" type="ORF">IMF26_07395</name>
</gene>
<dbReference type="SUPFAM" id="SSF50156">
    <property type="entry name" value="PDZ domain-like"/>
    <property type="match status" value="1"/>
</dbReference>
<dbReference type="KEGG" id="fcz:IMF26_07395"/>
<dbReference type="CDD" id="cd07560">
    <property type="entry name" value="Peptidase_S41_CPP"/>
    <property type="match status" value="1"/>
</dbReference>
<dbReference type="InterPro" id="IPR001478">
    <property type="entry name" value="PDZ"/>
</dbReference>
<dbReference type="InterPro" id="IPR036034">
    <property type="entry name" value="PDZ_sf"/>
</dbReference>
<reference evidence="8" key="2">
    <citation type="journal article" date="2023" name="Biology">
        <title>Prokaryotic Life Associated with Coal-Fire Gas Vents Revealed by Metagenomics.</title>
        <authorList>
            <person name="Kadnikov V.V."/>
            <person name="Mardanov A.V."/>
            <person name="Beletsky A.V."/>
            <person name="Karnachuk O.V."/>
            <person name="Ravin N.V."/>
        </authorList>
    </citation>
    <scope>NUCLEOTIDE SEQUENCE</scope>
    <source>
        <strain evidence="8">Bu02</strain>
    </source>
</reference>
<dbReference type="SUPFAM" id="SSF52096">
    <property type="entry name" value="ClpP/crotonase"/>
    <property type="match status" value="1"/>
</dbReference>
<dbReference type="Pfam" id="PF01471">
    <property type="entry name" value="PG_binding_1"/>
    <property type="match status" value="1"/>
</dbReference>
<dbReference type="SMART" id="SM00228">
    <property type="entry name" value="PDZ"/>
    <property type="match status" value="1"/>
</dbReference>
<organism evidence="8">
    <name type="scientific">Candidatus Fermentithermobacillus carboniphilus</name>
    <dbReference type="NCBI Taxonomy" id="3085328"/>
    <lineage>
        <taxon>Bacteria</taxon>
        <taxon>Bacillati</taxon>
        <taxon>Bacillota</taxon>
        <taxon>Candidatus Fermentithermobacillia</taxon>
        <taxon>Candidatus Fermentithermobacillales</taxon>
        <taxon>Candidatus Fermentithermobacillaceae</taxon>
        <taxon>Candidatus Fermentithermobacillus</taxon>
    </lineage>
</organism>
<keyword evidence="6" id="KW-0732">Signal</keyword>
<dbReference type="InterPro" id="IPR004447">
    <property type="entry name" value="Peptidase_S41A"/>
</dbReference>
<name>A0AAT9LA17_9FIRM</name>
<dbReference type="NCBIfam" id="TIGR00225">
    <property type="entry name" value="prc"/>
    <property type="match status" value="1"/>
</dbReference>
<dbReference type="GO" id="GO:0004175">
    <property type="term" value="F:endopeptidase activity"/>
    <property type="evidence" value="ECO:0007669"/>
    <property type="project" value="TreeGrafter"/>
</dbReference>
<dbReference type="InterPro" id="IPR041489">
    <property type="entry name" value="PDZ_6"/>
</dbReference>
<evidence type="ECO:0000259" key="7">
    <source>
        <dbReference type="PROSITE" id="PS50106"/>
    </source>
</evidence>
<dbReference type="Gene3D" id="3.90.226.10">
    <property type="entry name" value="2-enoyl-CoA Hydratase, Chain A, domain 1"/>
    <property type="match status" value="1"/>
</dbReference>
<keyword evidence="4 5" id="KW-0720">Serine protease</keyword>
<proteinExistence type="inferred from homology"/>
<evidence type="ECO:0000256" key="4">
    <source>
        <dbReference type="ARBA" id="ARBA00022825"/>
    </source>
</evidence>
<dbReference type="InterPro" id="IPR005151">
    <property type="entry name" value="Tail-specific_protease"/>
</dbReference>
<feature type="signal peptide" evidence="6">
    <location>
        <begin position="1"/>
        <end position="30"/>
    </location>
</feature>
<dbReference type="InterPro" id="IPR036366">
    <property type="entry name" value="PGBDSf"/>
</dbReference>
<dbReference type="GO" id="GO:0030288">
    <property type="term" value="C:outer membrane-bounded periplasmic space"/>
    <property type="evidence" value="ECO:0007669"/>
    <property type="project" value="TreeGrafter"/>
</dbReference>
<dbReference type="InterPro" id="IPR055210">
    <property type="entry name" value="CtpA/B_N"/>
</dbReference>
<dbReference type="AlphaFoldDB" id="A0AAT9LA17"/>
<dbReference type="InterPro" id="IPR029045">
    <property type="entry name" value="ClpP/crotonase-like_dom_sf"/>
</dbReference>
<dbReference type="Pfam" id="PF22694">
    <property type="entry name" value="CtpB_N-like"/>
    <property type="match status" value="1"/>
</dbReference>
<dbReference type="Gene3D" id="3.30.750.44">
    <property type="match status" value="1"/>
</dbReference>
<evidence type="ECO:0000256" key="1">
    <source>
        <dbReference type="ARBA" id="ARBA00009179"/>
    </source>
</evidence>
<dbReference type="GO" id="GO:0007165">
    <property type="term" value="P:signal transduction"/>
    <property type="evidence" value="ECO:0007669"/>
    <property type="project" value="TreeGrafter"/>
</dbReference>
<evidence type="ECO:0000256" key="5">
    <source>
        <dbReference type="RuleBase" id="RU004404"/>
    </source>
</evidence>
<dbReference type="Gene3D" id="1.10.101.10">
    <property type="entry name" value="PGBD-like superfamily/PGBD"/>
    <property type="match status" value="1"/>
</dbReference>
<reference evidence="8" key="1">
    <citation type="submission" date="2020-10" db="EMBL/GenBank/DDBJ databases">
        <authorList>
            <person name="Kadnikov V."/>
            <person name="Beletsky A.V."/>
            <person name="Mardanov A.V."/>
            <person name="Karnachuk O.V."/>
            <person name="Ravin N.V."/>
        </authorList>
    </citation>
    <scope>NUCLEOTIDE SEQUENCE</scope>
    <source>
        <strain evidence="8">Bu02</strain>
    </source>
</reference>
<dbReference type="Pfam" id="PF03572">
    <property type="entry name" value="Peptidase_S41"/>
    <property type="match status" value="1"/>
</dbReference>
<evidence type="ECO:0000256" key="3">
    <source>
        <dbReference type="ARBA" id="ARBA00022801"/>
    </source>
</evidence>
<evidence type="ECO:0000313" key="8">
    <source>
        <dbReference type="EMBL" id="QUL97900.1"/>
    </source>
</evidence>
<dbReference type="InterPro" id="IPR002477">
    <property type="entry name" value="Peptidoglycan-bd-like"/>
</dbReference>
<feature type="chain" id="PRO_5043759212" evidence="6">
    <location>
        <begin position="31"/>
        <end position="483"/>
    </location>
</feature>
<evidence type="ECO:0000256" key="2">
    <source>
        <dbReference type="ARBA" id="ARBA00022670"/>
    </source>
</evidence>
<dbReference type="GO" id="GO:0008236">
    <property type="term" value="F:serine-type peptidase activity"/>
    <property type="evidence" value="ECO:0007669"/>
    <property type="project" value="UniProtKB-KW"/>
</dbReference>
<feature type="domain" description="PDZ" evidence="7">
    <location>
        <begin position="103"/>
        <end position="171"/>
    </location>
</feature>
<dbReference type="PANTHER" id="PTHR32060">
    <property type="entry name" value="TAIL-SPECIFIC PROTEASE"/>
    <property type="match status" value="1"/>
</dbReference>
<comment type="similarity">
    <text evidence="1 5">Belongs to the peptidase S41A family.</text>
</comment>
<dbReference type="EMBL" id="CP062796">
    <property type="protein sequence ID" value="QUL97900.1"/>
    <property type="molecule type" value="Genomic_DNA"/>
</dbReference>
<dbReference type="SMART" id="SM00245">
    <property type="entry name" value="TSPc"/>
    <property type="match status" value="1"/>
</dbReference>
<evidence type="ECO:0000256" key="6">
    <source>
        <dbReference type="SAM" id="SignalP"/>
    </source>
</evidence>
<accession>A0AAT9LA17</accession>
<dbReference type="PANTHER" id="PTHR32060:SF30">
    <property type="entry name" value="CARBOXY-TERMINAL PROCESSING PROTEASE CTPA"/>
    <property type="match status" value="1"/>
</dbReference>
<protein>
    <submittedName>
        <fullName evidence="8">S41 family peptidase</fullName>
    </submittedName>
</protein>
<dbReference type="PROSITE" id="PS50106">
    <property type="entry name" value="PDZ"/>
    <property type="match status" value="1"/>
</dbReference>
<dbReference type="GO" id="GO:0006508">
    <property type="term" value="P:proteolysis"/>
    <property type="evidence" value="ECO:0007669"/>
    <property type="project" value="UniProtKB-KW"/>
</dbReference>
<dbReference type="Gene3D" id="2.30.42.10">
    <property type="match status" value="1"/>
</dbReference>